<organism evidence="2 3">
    <name type="scientific">Desulfosarcina widdelii</name>
    <dbReference type="NCBI Taxonomy" id="947919"/>
    <lineage>
        <taxon>Bacteria</taxon>
        <taxon>Pseudomonadati</taxon>
        <taxon>Thermodesulfobacteriota</taxon>
        <taxon>Desulfobacteria</taxon>
        <taxon>Desulfobacterales</taxon>
        <taxon>Desulfosarcinaceae</taxon>
        <taxon>Desulfosarcina</taxon>
    </lineage>
</organism>
<dbReference type="Pfam" id="PF01381">
    <property type="entry name" value="HTH_3"/>
    <property type="match status" value="1"/>
</dbReference>
<dbReference type="SMART" id="SM00530">
    <property type="entry name" value="HTH_XRE"/>
    <property type="match status" value="1"/>
</dbReference>
<dbReference type="Proteomes" id="UP000427769">
    <property type="component" value="Chromosome"/>
</dbReference>
<name>A0A5K7YVW0_9BACT</name>
<dbReference type="CDD" id="cd00093">
    <property type="entry name" value="HTH_XRE"/>
    <property type="match status" value="1"/>
</dbReference>
<dbReference type="KEGG" id="dwd:DSCW_01850"/>
<dbReference type="AlphaFoldDB" id="A0A5K7YVW0"/>
<evidence type="ECO:0000259" key="1">
    <source>
        <dbReference type="PROSITE" id="PS50943"/>
    </source>
</evidence>
<accession>A0A5K7YVW0</accession>
<dbReference type="RefSeq" id="WP_155301945.1">
    <property type="nucleotide sequence ID" value="NZ_AP021875.1"/>
</dbReference>
<dbReference type="GO" id="GO:0003677">
    <property type="term" value="F:DNA binding"/>
    <property type="evidence" value="ECO:0007669"/>
    <property type="project" value="InterPro"/>
</dbReference>
<dbReference type="PROSITE" id="PS50943">
    <property type="entry name" value="HTH_CROC1"/>
    <property type="match status" value="1"/>
</dbReference>
<reference evidence="2 3" key="1">
    <citation type="submission" date="2019-11" db="EMBL/GenBank/DDBJ databases">
        <title>Comparative genomics of hydrocarbon-degrading Desulfosarcina strains.</title>
        <authorList>
            <person name="Watanabe M."/>
            <person name="Kojima H."/>
            <person name="Fukui M."/>
        </authorList>
    </citation>
    <scope>NUCLEOTIDE SEQUENCE [LARGE SCALE GENOMIC DNA]</scope>
    <source>
        <strain evidence="2 3">PP31</strain>
    </source>
</reference>
<dbReference type="EMBL" id="AP021875">
    <property type="protein sequence ID" value="BBO72768.1"/>
    <property type="molecule type" value="Genomic_DNA"/>
</dbReference>
<dbReference type="OrthoDB" id="770730at2"/>
<dbReference type="InterPro" id="IPR001387">
    <property type="entry name" value="Cro/C1-type_HTH"/>
</dbReference>
<dbReference type="SUPFAM" id="SSF47413">
    <property type="entry name" value="lambda repressor-like DNA-binding domains"/>
    <property type="match status" value="1"/>
</dbReference>
<dbReference type="Gene3D" id="1.10.260.40">
    <property type="entry name" value="lambda repressor-like DNA-binding domains"/>
    <property type="match status" value="1"/>
</dbReference>
<evidence type="ECO:0000313" key="3">
    <source>
        <dbReference type="Proteomes" id="UP000427769"/>
    </source>
</evidence>
<feature type="domain" description="HTH cro/C1-type" evidence="1">
    <location>
        <begin position="7"/>
        <end position="61"/>
    </location>
</feature>
<dbReference type="InterPro" id="IPR010982">
    <property type="entry name" value="Lambda_DNA-bd_dom_sf"/>
</dbReference>
<proteinExistence type="predicted"/>
<keyword evidence="3" id="KW-1185">Reference proteome</keyword>
<sequence length="63" mass="7111">MHFNTSLLVAIKEKGWTQKEFSAIAGDHPTFVSRVINGWINLDDARKAKYAKVLDCEVGDLFD</sequence>
<protein>
    <recommendedName>
        <fullName evidence="1">HTH cro/C1-type domain-containing protein</fullName>
    </recommendedName>
</protein>
<evidence type="ECO:0000313" key="2">
    <source>
        <dbReference type="EMBL" id="BBO72768.1"/>
    </source>
</evidence>
<gene>
    <name evidence="2" type="ORF">DSCW_01850</name>
</gene>